<name>A0A7M7GI62_STRPU</name>
<dbReference type="OMA" id="QNWHLWR"/>
<protein>
    <recommendedName>
        <fullName evidence="2">Phospholipid scramblase</fullName>
    </recommendedName>
</protein>
<organism evidence="4 5">
    <name type="scientific">Strongylocentrotus purpuratus</name>
    <name type="common">Purple sea urchin</name>
    <dbReference type="NCBI Taxonomy" id="7668"/>
    <lineage>
        <taxon>Eukaryota</taxon>
        <taxon>Metazoa</taxon>
        <taxon>Echinodermata</taxon>
        <taxon>Eleutherozoa</taxon>
        <taxon>Echinozoa</taxon>
        <taxon>Echinoidea</taxon>
        <taxon>Euechinoidea</taxon>
        <taxon>Echinacea</taxon>
        <taxon>Camarodonta</taxon>
        <taxon>Echinidea</taxon>
        <taxon>Strongylocentrotidae</taxon>
        <taxon>Strongylocentrotus</taxon>
    </lineage>
</organism>
<dbReference type="GO" id="GO:0005886">
    <property type="term" value="C:plasma membrane"/>
    <property type="evidence" value="ECO:0000318"/>
    <property type="project" value="GO_Central"/>
</dbReference>
<keyword evidence="2" id="KW-0449">Lipoprotein</keyword>
<keyword evidence="2" id="KW-0564">Palmitate</keyword>
<keyword evidence="2" id="KW-0106">Calcium</keyword>
<evidence type="ECO:0000256" key="1">
    <source>
        <dbReference type="ARBA" id="ARBA00005350"/>
    </source>
</evidence>
<comment type="cofactor">
    <cofactor evidence="2">
        <name>Ca(2+)</name>
        <dbReference type="ChEBI" id="CHEBI:29108"/>
    </cofactor>
</comment>
<proteinExistence type="inferred from homology"/>
<feature type="region of interest" description="Disordered" evidence="3">
    <location>
        <begin position="1"/>
        <end position="48"/>
    </location>
</feature>
<feature type="compositionally biased region" description="Pro residues" evidence="3">
    <location>
        <begin position="9"/>
        <end position="25"/>
    </location>
</feature>
<dbReference type="FunCoup" id="A0A7M7GI62">
    <property type="interactions" value="300"/>
</dbReference>
<evidence type="ECO:0000256" key="2">
    <source>
        <dbReference type="RuleBase" id="RU363116"/>
    </source>
</evidence>
<dbReference type="InterPro" id="IPR025659">
    <property type="entry name" value="Tubby-like_C"/>
</dbReference>
<dbReference type="Pfam" id="PF03803">
    <property type="entry name" value="Scramblase"/>
    <property type="match status" value="1"/>
</dbReference>
<dbReference type="PANTHER" id="PTHR23248">
    <property type="entry name" value="PHOSPHOLIPID SCRAMBLASE-RELATED"/>
    <property type="match status" value="1"/>
</dbReference>
<evidence type="ECO:0000313" key="4">
    <source>
        <dbReference type="EnsemblMetazoa" id="XP_003727728"/>
    </source>
</evidence>
<dbReference type="PANTHER" id="PTHR23248:SF9">
    <property type="entry name" value="PHOSPHOLIPID SCRAMBLASE"/>
    <property type="match status" value="1"/>
</dbReference>
<dbReference type="InterPro" id="IPR005552">
    <property type="entry name" value="Scramblase"/>
</dbReference>
<sequence length="280" mass="30675">MAQEQQPLAYPPPQPGGPGAPPGAYPPGAVGAPPGVPGAPGQWMQAPAPPSNCPPGLEYLTQIDQLLVHQKTELLEAFTGFETANKYEIKNTVGQQVYFAAEDSDCCTRNMCGKTRCFDMKILDNTQREVIHVERPLRCTTCWCPCCLQTLTVSSPPGTVIGYVNQSWSLCFPKFAIQNENHETILRIDGPLCQWNCCGDVEFDVMSADGGSKVGKISKQWTGFIKEAFTDADNFGVSFPMDLDVRMKAVTLAATFLIDFMFFEESGNKNDQNNAGFVRN</sequence>
<dbReference type="AlphaFoldDB" id="A0A7M7GI62"/>
<keyword evidence="5" id="KW-1185">Reference proteome</keyword>
<accession>A0A7M7GI62</accession>
<dbReference type="EnsemblMetazoa" id="XM_003727680">
    <property type="protein sequence ID" value="XP_003727728"/>
    <property type="gene ID" value="LOC585374"/>
</dbReference>
<evidence type="ECO:0000256" key="3">
    <source>
        <dbReference type="SAM" id="MobiDB-lite"/>
    </source>
</evidence>
<dbReference type="GO" id="GO:0017128">
    <property type="term" value="F:phospholipid scramblase activity"/>
    <property type="evidence" value="ECO:0000318"/>
    <property type="project" value="GO_Central"/>
</dbReference>
<dbReference type="SUPFAM" id="SSF54518">
    <property type="entry name" value="Tubby C-terminal domain-like"/>
    <property type="match status" value="1"/>
</dbReference>
<dbReference type="Proteomes" id="UP000007110">
    <property type="component" value="Unassembled WGS sequence"/>
</dbReference>
<dbReference type="InParanoid" id="A0A7M7GI62"/>
<comment type="function">
    <text evidence="2">May mediate accelerated ATP-independent bidirectional transbilayer migration of phospholipids upon binding calcium ions that results in a loss of phospholipid asymmetry in the plasma membrane.</text>
</comment>
<reference evidence="5" key="1">
    <citation type="submission" date="2015-02" db="EMBL/GenBank/DDBJ databases">
        <title>Genome sequencing for Strongylocentrotus purpuratus.</title>
        <authorList>
            <person name="Murali S."/>
            <person name="Liu Y."/>
            <person name="Vee V."/>
            <person name="English A."/>
            <person name="Wang M."/>
            <person name="Skinner E."/>
            <person name="Han Y."/>
            <person name="Muzny D.M."/>
            <person name="Worley K.C."/>
            <person name="Gibbs R.A."/>
        </authorList>
    </citation>
    <scope>NUCLEOTIDE SEQUENCE</scope>
</reference>
<dbReference type="OrthoDB" id="191150at2759"/>
<dbReference type="RefSeq" id="XP_003727728.1">
    <property type="nucleotide sequence ID" value="XM_003727680.3"/>
</dbReference>
<dbReference type="GeneID" id="585374"/>
<reference evidence="4" key="2">
    <citation type="submission" date="2021-01" db="UniProtKB">
        <authorList>
            <consortium name="EnsemblMetazoa"/>
        </authorList>
    </citation>
    <scope>IDENTIFICATION</scope>
</reference>
<dbReference type="GO" id="GO:0017121">
    <property type="term" value="P:plasma membrane phospholipid scrambling"/>
    <property type="evidence" value="ECO:0000318"/>
    <property type="project" value="GO_Central"/>
</dbReference>
<comment type="similarity">
    <text evidence="1 2">Belongs to the phospholipid scramblase family.</text>
</comment>
<evidence type="ECO:0000313" key="5">
    <source>
        <dbReference type="Proteomes" id="UP000007110"/>
    </source>
</evidence>